<dbReference type="EMBL" id="SSNY01000010">
    <property type="protein sequence ID" value="THF55780.1"/>
    <property type="molecule type" value="Genomic_DNA"/>
</dbReference>
<keyword evidence="1" id="KW-0732">Signal</keyword>
<dbReference type="Pfam" id="PF03480">
    <property type="entry name" value="DctP"/>
    <property type="match status" value="1"/>
</dbReference>
<proteinExistence type="predicted"/>
<dbReference type="InterPro" id="IPR038404">
    <property type="entry name" value="TRAP_DctP_sf"/>
</dbReference>
<dbReference type="PANTHER" id="PTHR33376:SF4">
    <property type="entry name" value="SIALIC ACID-BINDING PERIPLASMIC PROTEIN SIAP"/>
    <property type="match status" value="1"/>
</dbReference>
<accession>A0ABY2Q4W5</accession>
<evidence type="ECO:0000256" key="1">
    <source>
        <dbReference type="ARBA" id="ARBA00022729"/>
    </source>
</evidence>
<protein>
    <submittedName>
        <fullName evidence="2">C4-dicarboxylate ABC transporter substrate-binding protein</fullName>
    </submittedName>
</protein>
<keyword evidence="3" id="KW-1185">Reference proteome</keyword>
<dbReference type="Gene3D" id="3.40.190.170">
    <property type="entry name" value="Bacterial extracellular solute-binding protein, family 7"/>
    <property type="match status" value="1"/>
</dbReference>
<evidence type="ECO:0000313" key="3">
    <source>
        <dbReference type="Proteomes" id="UP000306441"/>
    </source>
</evidence>
<sequence length="346" mass="37487">MQDETRRGKVRKMGVINFSRRLALALVAGSALSLFAGGVAVAQDKVLLRLAHGYTTTSVEQEVLAATADRIRERTGGALDIQIFPANELGTNADMVEQAVSGGDVIVFVDASGAAEKGFPTLGILSGPFLFDNGEQAQKFAKSDMFKEWTEELAAKGNLRILALNWFDEPRDIIGDRSFADPASLKGMKVRLPPLAAWLATFEPLGAIPTSLTYGETYGALEQGVVNATESSPNAIFAAKWHEVSKHLTRTGHIRPWLGYAMGEDAFKRLSEDHRKVLVEEFTASGEAAAKTHTERTNGHIEQMKAAGVEIHEADIPAYRAATEGFYTSSKDWPADLVGQIRALAQ</sequence>
<organism evidence="2 3">
    <name type="scientific">Ollibium composti</name>
    <dbReference type="NCBI Taxonomy" id="2675109"/>
    <lineage>
        <taxon>Bacteria</taxon>
        <taxon>Pseudomonadati</taxon>
        <taxon>Pseudomonadota</taxon>
        <taxon>Alphaproteobacteria</taxon>
        <taxon>Hyphomicrobiales</taxon>
        <taxon>Phyllobacteriaceae</taxon>
        <taxon>Ollibium</taxon>
    </lineage>
</organism>
<dbReference type="NCBIfam" id="NF037995">
    <property type="entry name" value="TRAP_S1"/>
    <property type="match status" value="1"/>
</dbReference>
<reference evidence="2 3" key="1">
    <citation type="submission" date="2019-04" db="EMBL/GenBank/DDBJ databases">
        <title>Mesorhizobium composti sp. nov., isolated from compost.</title>
        <authorList>
            <person name="Lin S.-Y."/>
            <person name="Hameed A."/>
            <person name="Hsieh Y.-T."/>
            <person name="Young C.-C."/>
        </authorList>
    </citation>
    <scope>NUCLEOTIDE SEQUENCE [LARGE SCALE GENOMIC DNA]</scope>
    <source>
        <strain evidence="2 3">CC-YTH430</strain>
    </source>
</reference>
<dbReference type="PANTHER" id="PTHR33376">
    <property type="match status" value="1"/>
</dbReference>
<name>A0ABY2Q4W5_9HYPH</name>
<dbReference type="Proteomes" id="UP000306441">
    <property type="component" value="Unassembled WGS sequence"/>
</dbReference>
<dbReference type="InterPro" id="IPR018389">
    <property type="entry name" value="DctP_fam"/>
</dbReference>
<evidence type="ECO:0000313" key="2">
    <source>
        <dbReference type="EMBL" id="THF55780.1"/>
    </source>
</evidence>
<comment type="caution">
    <text evidence="2">The sequence shown here is derived from an EMBL/GenBank/DDBJ whole genome shotgun (WGS) entry which is preliminary data.</text>
</comment>
<gene>
    <name evidence="2" type="ORF">E6C48_17070</name>
</gene>